<dbReference type="Proteomes" id="UP000594220">
    <property type="component" value="Unplaced"/>
</dbReference>
<sequence>MSYYGYQLKQQCYVPPGVKYSSCVTRCPKPPAMKWTTPCTTKCTEPCIAKKLPEPCATTCVKTRVVRCPLPCTPTCPEPCAAKCVTPCATGYLEPCAVPSPSSARDRNPQKSPVTLSDRIFTIKSV</sequence>
<evidence type="ECO:0000313" key="2">
    <source>
        <dbReference type="Proteomes" id="UP000594220"/>
    </source>
</evidence>
<reference evidence="1" key="1">
    <citation type="submission" date="2025-08" db="UniProtKB">
        <authorList>
            <consortium name="Ensembl"/>
        </authorList>
    </citation>
    <scope>IDENTIFICATION</scope>
</reference>
<accession>A0A7M4F4W7</accession>
<proteinExistence type="predicted"/>
<dbReference type="Ensembl" id="ENSCPRT00005022845.1">
    <property type="protein sequence ID" value="ENSCPRP00005019534.1"/>
    <property type="gene ID" value="ENSCPRG00005013623.1"/>
</dbReference>
<organism evidence="1 2">
    <name type="scientific">Crocodylus porosus</name>
    <name type="common">Saltwater crocodile</name>
    <name type="synonym">Estuarine crocodile</name>
    <dbReference type="NCBI Taxonomy" id="8502"/>
    <lineage>
        <taxon>Eukaryota</taxon>
        <taxon>Metazoa</taxon>
        <taxon>Chordata</taxon>
        <taxon>Craniata</taxon>
        <taxon>Vertebrata</taxon>
        <taxon>Euteleostomi</taxon>
        <taxon>Archelosauria</taxon>
        <taxon>Archosauria</taxon>
        <taxon>Crocodylia</taxon>
        <taxon>Longirostres</taxon>
        <taxon>Crocodylidae</taxon>
        <taxon>Crocodylus</taxon>
    </lineage>
</organism>
<dbReference type="AlphaFoldDB" id="A0A7M4F4W7"/>
<dbReference type="PRINTS" id="PR00021">
    <property type="entry name" value="PRORICH"/>
</dbReference>
<protein>
    <submittedName>
        <fullName evidence="1">Uncharacterized protein</fullName>
    </submittedName>
</protein>
<name>A0A7M4F4W7_CROPO</name>
<evidence type="ECO:0000313" key="1">
    <source>
        <dbReference type="Ensembl" id="ENSCPRP00005019534.1"/>
    </source>
</evidence>
<keyword evidence="2" id="KW-1185">Reference proteome</keyword>
<reference evidence="1" key="2">
    <citation type="submission" date="2025-09" db="UniProtKB">
        <authorList>
            <consortium name="Ensembl"/>
        </authorList>
    </citation>
    <scope>IDENTIFICATION</scope>
</reference>
<dbReference type="Pfam" id="PF02389">
    <property type="entry name" value="Cornifin"/>
    <property type="match status" value="1"/>
</dbReference>